<feature type="region of interest" description="Disordered" evidence="2">
    <location>
        <begin position="506"/>
        <end position="529"/>
    </location>
</feature>
<name>A0A7J7JXT0_BUGNE</name>
<dbReference type="Pfam" id="PF03564">
    <property type="entry name" value="DUF1759"/>
    <property type="match status" value="1"/>
</dbReference>
<accession>A0A7J7JXT0</accession>
<dbReference type="PANTHER" id="PTHR47331:SF5">
    <property type="entry name" value="RIBONUCLEASE H"/>
    <property type="match status" value="1"/>
</dbReference>
<dbReference type="AlphaFoldDB" id="A0A7J7JXT0"/>
<feature type="compositionally biased region" description="Polar residues" evidence="2">
    <location>
        <begin position="648"/>
        <end position="657"/>
    </location>
</feature>
<proteinExistence type="predicted"/>
<evidence type="ECO:0000313" key="3">
    <source>
        <dbReference type="EMBL" id="KAF6030501.1"/>
    </source>
</evidence>
<feature type="region of interest" description="Disordered" evidence="2">
    <location>
        <begin position="621"/>
        <end position="670"/>
    </location>
</feature>
<evidence type="ECO:0000256" key="2">
    <source>
        <dbReference type="SAM" id="MobiDB-lite"/>
    </source>
</evidence>
<dbReference type="EMBL" id="VXIV02001700">
    <property type="protein sequence ID" value="KAF6030501.1"/>
    <property type="molecule type" value="Genomic_DNA"/>
</dbReference>
<dbReference type="GO" id="GO:0008270">
    <property type="term" value="F:zinc ion binding"/>
    <property type="evidence" value="ECO:0007669"/>
    <property type="project" value="InterPro"/>
</dbReference>
<dbReference type="GO" id="GO:0003676">
    <property type="term" value="F:nucleic acid binding"/>
    <property type="evidence" value="ECO:0007669"/>
    <property type="project" value="InterPro"/>
</dbReference>
<feature type="region of interest" description="Disordered" evidence="2">
    <location>
        <begin position="183"/>
        <end position="208"/>
    </location>
</feature>
<dbReference type="OrthoDB" id="10065844at2759"/>
<feature type="compositionally biased region" description="Polar residues" evidence="2">
    <location>
        <begin position="621"/>
        <end position="638"/>
    </location>
</feature>
<dbReference type="InterPro" id="IPR036875">
    <property type="entry name" value="Znf_CCHC_sf"/>
</dbReference>
<evidence type="ECO:0008006" key="5">
    <source>
        <dbReference type="Google" id="ProtNLM"/>
    </source>
</evidence>
<gene>
    <name evidence="3" type="ORF">EB796_011191</name>
</gene>
<comment type="caution">
    <text evidence="3">The sequence shown here is derived from an EMBL/GenBank/DDBJ whole genome shotgun (WGS) entry which is preliminary data.</text>
</comment>
<evidence type="ECO:0000256" key="1">
    <source>
        <dbReference type="SAM" id="Coils"/>
    </source>
</evidence>
<sequence length="936" mass="105452">MEEHHSILDMTNDELEQSLSQQPASTYAINNRPVRSIKPSYLSIESKKNELAFTLYAACNKEIRAADELMSSLETNNISLEQLTQAFDRLELNARVITDDYAKLNMLSENAVENSILLNFEAYVSAVESTKQHISNKIHALQNKLEEEQAQQKEAQLIEGLEQKKRLVAEEQRKFEEYMKCRNRGSTGQQVKPTPVPRRVTPLTPSSVVTPRRCLQPEISSLPTASPLPAPRKYVQERQIPLPTLSPTISQQQEITPHITNSTTNRQPIQIEAPASIYNIIPSPRPRTMTSSIPEETSSSIQQLADCIQQSIKHTRKIDIEPEIFQGDPLLFADWECDIDGYFESQGIVRGTEKLRYLKKYLSESARECINGDFYIRTEQSYMHARQKLKERYGSMFDVGRTMRDTLSKWPKVQGGDAQALQKYADYLQQCVSGMQSIKELKILNDPQINEQLCEKLPEWIKRKWAGKVYQTQKSEQRYPGFNEFACFITEEAELQSLPLFNNKASNPPSSQKRMYTQANNKDQSGKPKIPIRSFATTAVSKKPCLNCLESHPTAHCFQLFGKPYEDRINFLRSKNLCYACGEPGHGWQICKMKNKNNCRKCNKPGHPTCLHKTKEDWSQQRSSIIPDSQESFNSKAETSSHTDMNTDKTGASLSSQEESHVSTKLSNKSTKSSDHMQLFNMGMPVYVSTASNPSNSILVYAILDSASDHSFITAALVNKLKPKFLQKKLIDMETMSGESAKQDVSLYGDLVLNGYFGGQVKLASAYEWSHIPNSTGAFASNMNIKQCQHLRSLENALPPSLDVPVGLLLGANCSAASFPLEAIRGEDNQPYAIRSELGWAVFGVKEQSKHGSKVSAFITTTPGSHDEAHDTLLRMSQDDAKFLSIMDNETTILKSGTQESSSIGICCHAPHYTKVHQVFYPGHLNTLNRYNTRYT</sequence>
<feature type="coiled-coil region" evidence="1">
    <location>
        <begin position="56"/>
        <end position="100"/>
    </location>
</feature>
<dbReference type="Proteomes" id="UP000593567">
    <property type="component" value="Unassembled WGS sequence"/>
</dbReference>
<feature type="compositionally biased region" description="Polar residues" evidence="2">
    <location>
        <begin position="506"/>
        <end position="523"/>
    </location>
</feature>
<evidence type="ECO:0000313" key="4">
    <source>
        <dbReference type="Proteomes" id="UP000593567"/>
    </source>
</evidence>
<feature type="coiled-coil region" evidence="1">
    <location>
        <begin position="131"/>
        <end position="158"/>
    </location>
</feature>
<keyword evidence="1" id="KW-0175">Coiled coil</keyword>
<organism evidence="3 4">
    <name type="scientific">Bugula neritina</name>
    <name type="common">Brown bryozoan</name>
    <name type="synonym">Sertularia neritina</name>
    <dbReference type="NCBI Taxonomy" id="10212"/>
    <lineage>
        <taxon>Eukaryota</taxon>
        <taxon>Metazoa</taxon>
        <taxon>Spiralia</taxon>
        <taxon>Lophotrochozoa</taxon>
        <taxon>Bryozoa</taxon>
        <taxon>Gymnolaemata</taxon>
        <taxon>Cheilostomatida</taxon>
        <taxon>Flustrina</taxon>
        <taxon>Buguloidea</taxon>
        <taxon>Bugulidae</taxon>
        <taxon>Bugula</taxon>
    </lineage>
</organism>
<dbReference type="SUPFAM" id="SSF57756">
    <property type="entry name" value="Retrovirus zinc finger-like domains"/>
    <property type="match status" value="1"/>
</dbReference>
<dbReference type="InterPro" id="IPR005312">
    <property type="entry name" value="DUF1759"/>
</dbReference>
<keyword evidence="4" id="KW-1185">Reference proteome</keyword>
<reference evidence="3" key="1">
    <citation type="submission" date="2020-06" db="EMBL/GenBank/DDBJ databases">
        <title>Draft genome of Bugula neritina, a colonial animal packing powerful symbionts and potential medicines.</title>
        <authorList>
            <person name="Rayko M."/>
        </authorList>
    </citation>
    <scope>NUCLEOTIDE SEQUENCE [LARGE SCALE GENOMIC DNA]</scope>
    <source>
        <strain evidence="3">Kwan_BN1</strain>
    </source>
</reference>
<dbReference type="PANTHER" id="PTHR47331">
    <property type="entry name" value="PHD-TYPE DOMAIN-CONTAINING PROTEIN"/>
    <property type="match status" value="1"/>
</dbReference>
<protein>
    <recommendedName>
        <fullName evidence="5">CCHC-type domain-containing protein</fullName>
    </recommendedName>
</protein>